<dbReference type="Proteomes" id="UP000008022">
    <property type="component" value="Unassembled WGS sequence"/>
</dbReference>
<evidence type="ECO:0000256" key="1">
    <source>
        <dbReference type="SAM" id="MobiDB-lite"/>
    </source>
</evidence>
<dbReference type="AlphaFoldDB" id="A0A0E0QNZ7"/>
<accession>A0A0E0QNZ7</accession>
<dbReference type="EnsemblPlants" id="ORUFI09G03800.1">
    <property type="protein sequence ID" value="ORUFI09G03800.1"/>
    <property type="gene ID" value="ORUFI09G03800"/>
</dbReference>
<proteinExistence type="predicted"/>
<evidence type="ECO:0000313" key="3">
    <source>
        <dbReference type="Proteomes" id="UP000008022"/>
    </source>
</evidence>
<feature type="region of interest" description="Disordered" evidence="1">
    <location>
        <begin position="1"/>
        <end position="99"/>
    </location>
</feature>
<protein>
    <submittedName>
        <fullName evidence="2">Uncharacterized protein</fullName>
    </submittedName>
</protein>
<organism evidence="2 3">
    <name type="scientific">Oryza rufipogon</name>
    <name type="common">Brownbeard rice</name>
    <name type="synonym">Asian wild rice</name>
    <dbReference type="NCBI Taxonomy" id="4529"/>
    <lineage>
        <taxon>Eukaryota</taxon>
        <taxon>Viridiplantae</taxon>
        <taxon>Streptophyta</taxon>
        <taxon>Embryophyta</taxon>
        <taxon>Tracheophyta</taxon>
        <taxon>Spermatophyta</taxon>
        <taxon>Magnoliopsida</taxon>
        <taxon>Liliopsida</taxon>
        <taxon>Poales</taxon>
        <taxon>Poaceae</taxon>
        <taxon>BOP clade</taxon>
        <taxon>Oryzoideae</taxon>
        <taxon>Oryzeae</taxon>
        <taxon>Oryzinae</taxon>
        <taxon>Oryza</taxon>
    </lineage>
</organism>
<reference evidence="3" key="1">
    <citation type="submission" date="2013-06" db="EMBL/GenBank/DDBJ databases">
        <authorList>
            <person name="Zhao Q."/>
        </authorList>
    </citation>
    <scope>NUCLEOTIDE SEQUENCE</scope>
    <source>
        <strain evidence="3">cv. W1943</strain>
    </source>
</reference>
<feature type="compositionally biased region" description="Low complexity" evidence="1">
    <location>
        <begin position="36"/>
        <end position="54"/>
    </location>
</feature>
<feature type="compositionally biased region" description="Basic and acidic residues" evidence="1">
    <location>
        <begin position="12"/>
        <end position="34"/>
    </location>
</feature>
<evidence type="ECO:0000313" key="2">
    <source>
        <dbReference type="EnsemblPlants" id="ORUFI09G03800.1"/>
    </source>
</evidence>
<keyword evidence="3" id="KW-1185">Reference proteome</keyword>
<dbReference type="Gramene" id="ORUFI09G03800.1">
    <property type="protein sequence ID" value="ORUFI09G03800.1"/>
    <property type="gene ID" value="ORUFI09G03800"/>
</dbReference>
<feature type="compositionally biased region" description="Basic and acidic residues" evidence="1">
    <location>
        <begin position="67"/>
        <end position="76"/>
    </location>
</feature>
<reference evidence="2" key="2">
    <citation type="submission" date="2015-06" db="UniProtKB">
        <authorList>
            <consortium name="EnsemblPlants"/>
        </authorList>
    </citation>
    <scope>IDENTIFICATION</scope>
</reference>
<dbReference type="HOGENOM" id="CLU_2088788_0_0_1"/>
<sequence>METLLAGRLAARRWDPGDQPRVDGEAGEPPRVEGEPSSGPRVVGEPGGRPRVVGEQGGQPRVIGEPAGRRRVEESGSWRSIDGESAPLTGGETSTDRFGGGWCASAIETNSNPNIQY</sequence>
<name>A0A0E0QNZ7_ORYRU</name>